<comment type="caution">
    <text evidence="1">The sequence shown here is derived from an EMBL/GenBank/DDBJ whole genome shotgun (WGS) entry which is preliminary data.</text>
</comment>
<dbReference type="Proteomes" id="UP000789860">
    <property type="component" value="Unassembled WGS sequence"/>
</dbReference>
<name>A0ACA9JZL7_9GLOM</name>
<sequence length="501" mass="55817">MEADSDDEIYSRDSQQSSDAEGRDPSPFSDEEYGIDETLQPFGSNAPPSIMPNRKLQPFADDCKTYDIIPLVAAIQACHIHSLDVTKNMRWVFTGGEDGFIRKYDFFSSMRGKTLLTQNQKHTQVESVQKAGVILSYWENEEIPISLPVVVKPENPDGITEEGVESNVQEPPMPELKMSSVYSLAVQSEAVWLLSGLELAYGLLEFHKFHSRTLLITLKAMSLVSGAINLFTVRHEEGRCHHVMRQHKSPVSVLKITSDETSFVSGSWDKSILHWDLHTGLVAREYSGHNSQISSIAFRPITHSSPSSQASIQSSPTSLETVFEESDNTINHSRDILLTTSIDGNCFIWDRRLANFIPRKLPVPEKTPPWCLSACWSADGNKIYCGRRNGTVDEWDFASGKFVRSFKMPSNSGPVSCVASMPNGKHIVCASTDNIRLWNVDESETARSIVPFLIVPGHHGGTISQILIDPNCRYMITTSGNRGWEGSSTETALFYEIIPIV</sequence>
<organism evidence="1 2">
    <name type="scientific">Scutellospora calospora</name>
    <dbReference type="NCBI Taxonomy" id="85575"/>
    <lineage>
        <taxon>Eukaryota</taxon>
        <taxon>Fungi</taxon>
        <taxon>Fungi incertae sedis</taxon>
        <taxon>Mucoromycota</taxon>
        <taxon>Glomeromycotina</taxon>
        <taxon>Glomeromycetes</taxon>
        <taxon>Diversisporales</taxon>
        <taxon>Gigasporaceae</taxon>
        <taxon>Scutellospora</taxon>
    </lineage>
</organism>
<dbReference type="EMBL" id="CAJVPM010000340">
    <property type="protein sequence ID" value="CAG8442037.1"/>
    <property type="molecule type" value="Genomic_DNA"/>
</dbReference>
<proteinExistence type="predicted"/>
<evidence type="ECO:0000313" key="1">
    <source>
        <dbReference type="EMBL" id="CAG8442037.1"/>
    </source>
</evidence>
<protein>
    <submittedName>
        <fullName evidence="1">11505_t:CDS:1</fullName>
    </submittedName>
</protein>
<evidence type="ECO:0000313" key="2">
    <source>
        <dbReference type="Proteomes" id="UP000789860"/>
    </source>
</evidence>
<reference evidence="1" key="1">
    <citation type="submission" date="2021-06" db="EMBL/GenBank/DDBJ databases">
        <authorList>
            <person name="Kallberg Y."/>
            <person name="Tangrot J."/>
            <person name="Rosling A."/>
        </authorList>
    </citation>
    <scope>NUCLEOTIDE SEQUENCE</scope>
    <source>
        <strain evidence="1">AU212A</strain>
    </source>
</reference>
<keyword evidence="2" id="KW-1185">Reference proteome</keyword>
<gene>
    <name evidence="1" type="ORF">SCALOS_LOCUS691</name>
</gene>
<accession>A0ACA9JZL7</accession>